<proteinExistence type="inferred from homology"/>
<keyword evidence="4" id="KW-0904">Protein phosphatase</keyword>
<dbReference type="Proteomes" id="UP000197768">
    <property type="component" value="Unassembled WGS sequence"/>
</dbReference>
<evidence type="ECO:0000313" key="9">
    <source>
        <dbReference type="Proteomes" id="UP000197768"/>
    </source>
</evidence>
<dbReference type="EC" id="3.1.3.48" evidence="2"/>
<protein>
    <recommendedName>
        <fullName evidence="2">protein-tyrosine-phosphatase</fullName>
        <ecNumber evidence="2">3.1.3.48</ecNumber>
    </recommendedName>
</protein>
<evidence type="ECO:0000259" key="6">
    <source>
        <dbReference type="SMART" id="SM00226"/>
    </source>
</evidence>
<keyword evidence="10" id="KW-1185">Reference proteome</keyword>
<dbReference type="Proteomes" id="UP001621813">
    <property type="component" value="Unassembled WGS sequence"/>
</dbReference>
<dbReference type="PRINTS" id="PR00719">
    <property type="entry name" value="LMWPTPASE"/>
</dbReference>
<dbReference type="RefSeq" id="WP_088392141.1">
    <property type="nucleotide sequence ID" value="NZ_CP097869.1"/>
</dbReference>
<dbReference type="PANTHER" id="PTHR11717">
    <property type="entry name" value="LOW MOLECULAR WEIGHT PROTEIN TYROSINE PHOSPHATASE"/>
    <property type="match status" value="1"/>
</dbReference>
<dbReference type="Gene3D" id="3.40.50.2300">
    <property type="match status" value="1"/>
</dbReference>
<feature type="domain" description="Phosphotyrosine protein phosphatase I" evidence="6">
    <location>
        <begin position="3"/>
        <end position="148"/>
    </location>
</feature>
<feature type="active site" evidence="5">
    <location>
        <position position="15"/>
    </location>
</feature>
<dbReference type="InterPro" id="IPR050438">
    <property type="entry name" value="LMW_PTPase"/>
</dbReference>
<evidence type="ECO:0000313" key="7">
    <source>
        <dbReference type="EMBL" id="MFK7048668.1"/>
    </source>
</evidence>
<comment type="caution">
    <text evidence="8">The sequence shown here is derived from an EMBL/GenBank/DDBJ whole genome shotgun (WGS) entry which is preliminary data.</text>
</comment>
<organism evidence="8 9">
    <name type="scientific">Flavobacterium davisii</name>
    <dbReference type="NCBI Taxonomy" id="2906077"/>
    <lineage>
        <taxon>Bacteria</taxon>
        <taxon>Pseudomonadati</taxon>
        <taxon>Bacteroidota</taxon>
        <taxon>Flavobacteriia</taxon>
        <taxon>Flavobacteriales</taxon>
        <taxon>Flavobacteriaceae</taxon>
        <taxon>Flavobacterium</taxon>
    </lineage>
</organism>
<dbReference type="InterPro" id="IPR036196">
    <property type="entry name" value="Ptyr_pPase_sf"/>
</dbReference>
<reference evidence="7 10" key="2">
    <citation type="submission" date="2024-02" db="EMBL/GenBank/DDBJ databases">
        <title>Comparative Genomic Analysis of Flavobacterium Species Causing Columnaris Disease of Freshwater Fish in Thailand: Insights into Virulence and Resistance Mechanisms.</title>
        <authorList>
            <person name="Nguyen D."/>
            <person name="Chokmangmeepisarn P."/>
            <person name="Khianchaikhan K."/>
            <person name="Morishita M."/>
            <person name="Bunnoy A."/>
            <person name="Rodkhum C."/>
        </authorList>
    </citation>
    <scope>NUCLEOTIDE SEQUENCE [LARGE SCALE GENOMIC DNA]</scope>
    <source>
        <strain evidence="7 10">KCRT2007</strain>
    </source>
</reference>
<dbReference type="EMBL" id="JAZGZR010000004">
    <property type="protein sequence ID" value="MFK7048668.1"/>
    <property type="molecule type" value="Genomic_DNA"/>
</dbReference>
<sequence length="154" mass="17459">MSKKILMVCLGNICRSPLAEGILKSKLPNSYLIDSAGTGGWHAGEKPDRRSIHIAQEKGIDISQQKARKFQKTDFDTFDYIFTMDNQNYKDIINQATTENHRSKVRLILEEIFPGEKVDVPDPYYGGEEGFKNVFNMLDLACKSIADKLQKKSL</sequence>
<gene>
    <name evidence="8" type="ORF">BWK59_06325</name>
    <name evidence="7" type="ORF">V3Q77_02075</name>
</gene>
<dbReference type="SUPFAM" id="SSF52788">
    <property type="entry name" value="Phosphotyrosine protein phosphatases I"/>
    <property type="match status" value="1"/>
</dbReference>
<feature type="active site" description="Proton donor" evidence="5">
    <location>
        <position position="122"/>
    </location>
</feature>
<dbReference type="InterPro" id="IPR017867">
    <property type="entry name" value="Tyr_phospatase_low_mol_wt"/>
</dbReference>
<dbReference type="OrthoDB" id="9784339at2"/>
<keyword evidence="3 7" id="KW-0378">Hydrolase</keyword>
<evidence type="ECO:0000256" key="4">
    <source>
        <dbReference type="ARBA" id="ARBA00022912"/>
    </source>
</evidence>
<dbReference type="PANTHER" id="PTHR11717:SF7">
    <property type="entry name" value="LOW MOLECULAR WEIGHT PHOSPHOTYROSINE PROTEIN PHOSPHATASE"/>
    <property type="match status" value="1"/>
</dbReference>
<evidence type="ECO:0000256" key="5">
    <source>
        <dbReference type="PIRSR" id="PIRSR617867-1"/>
    </source>
</evidence>
<evidence type="ECO:0000256" key="2">
    <source>
        <dbReference type="ARBA" id="ARBA00013064"/>
    </source>
</evidence>
<evidence type="ECO:0000256" key="3">
    <source>
        <dbReference type="ARBA" id="ARBA00022801"/>
    </source>
</evidence>
<reference evidence="8 9" key="1">
    <citation type="journal article" date="2017" name="Infect. Genet. Evol.">
        <title>Comparative genome analysis of fish pathogen Flavobacterium columnare reveals extensive sequence diversity within the species.</title>
        <authorList>
            <person name="Kayansamruaj P."/>
            <person name="Dong H.T."/>
            <person name="Hirono I."/>
            <person name="Kondo H."/>
            <person name="Senapin S."/>
            <person name="Rodkhum C."/>
        </authorList>
    </citation>
    <scope>NUCLEOTIDE SEQUENCE [LARGE SCALE GENOMIC DNA]</scope>
    <source>
        <strain evidence="8 9">1215</strain>
    </source>
</reference>
<dbReference type="AlphaFoldDB" id="A0A246GJ33"/>
<dbReference type="Pfam" id="PF01451">
    <property type="entry name" value="LMWPc"/>
    <property type="match status" value="1"/>
</dbReference>
<comment type="similarity">
    <text evidence="1">Belongs to the low molecular weight phosphotyrosine protein phosphatase family.</text>
</comment>
<name>A0A246GJ33_9FLAO</name>
<evidence type="ECO:0000313" key="8">
    <source>
        <dbReference type="EMBL" id="OWP84249.1"/>
    </source>
</evidence>
<accession>A0A246GJ33</accession>
<dbReference type="CDD" id="cd16343">
    <property type="entry name" value="LMWPTP"/>
    <property type="match status" value="1"/>
</dbReference>
<dbReference type="InterPro" id="IPR023485">
    <property type="entry name" value="Ptyr_pPase"/>
</dbReference>
<dbReference type="EMBL" id="MTCZ01000046">
    <property type="protein sequence ID" value="OWP84249.1"/>
    <property type="molecule type" value="Genomic_DNA"/>
</dbReference>
<dbReference type="SMART" id="SM00226">
    <property type="entry name" value="LMWPc"/>
    <property type="match status" value="1"/>
</dbReference>
<evidence type="ECO:0000256" key="1">
    <source>
        <dbReference type="ARBA" id="ARBA00011063"/>
    </source>
</evidence>
<evidence type="ECO:0000313" key="10">
    <source>
        <dbReference type="Proteomes" id="UP001621813"/>
    </source>
</evidence>
<feature type="active site" description="Nucleophile" evidence="5">
    <location>
        <position position="9"/>
    </location>
</feature>
<dbReference type="GO" id="GO:0004725">
    <property type="term" value="F:protein tyrosine phosphatase activity"/>
    <property type="evidence" value="ECO:0007669"/>
    <property type="project" value="UniProtKB-EC"/>
</dbReference>